<sequence>MMKKNLVMRPILGTLKGFTKHWNPFNKQVFAQVQLDEEDFINIPIDYRQQQFIMKEHPVDSAVSIIFYEGRWQITSETILDQFFTDTNTVYT</sequence>
<accession>D1YYM3</accession>
<reference evidence="1 2" key="1">
    <citation type="journal article" date="2007" name="Appl. Environ. Microbiol.">
        <title>Isolation of key methanogens for global methane emission from rice paddy fields: a novel isolate affiliated with the clone cluster rice cluster I.</title>
        <authorList>
            <person name="Sakai S."/>
            <person name="Imachi H."/>
            <person name="Sekiguchi Y."/>
            <person name="Ohashi A."/>
            <person name="Harada H."/>
            <person name="Kamagata Y."/>
        </authorList>
    </citation>
    <scope>NUCLEOTIDE SEQUENCE [LARGE SCALE GENOMIC DNA]</scope>
    <source>
        <strain evidence="2">DSM 17711 / JCM 13418 / NBRC 101707 / SANAE</strain>
    </source>
</reference>
<dbReference type="Proteomes" id="UP000001882">
    <property type="component" value="Chromosome"/>
</dbReference>
<protein>
    <submittedName>
        <fullName evidence="1">Uncharacterized protein</fullName>
    </submittedName>
</protein>
<reference evidence="1 2" key="2">
    <citation type="journal article" date="2008" name="Int. J. Syst. Evol. Microbiol.">
        <title>Methanocella paludicola gen. nov., sp. nov., a methane-producing archaeon, the first isolate of the lineage 'Rice Cluster I', and proposal of the new archaeal order Methanocellales ord. nov.</title>
        <authorList>
            <person name="Sakai S."/>
            <person name="Imachi H."/>
            <person name="Hanada S."/>
            <person name="Ohashi A."/>
            <person name="Harada H."/>
            <person name="Kamagata Y."/>
        </authorList>
    </citation>
    <scope>NUCLEOTIDE SEQUENCE [LARGE SCALE GENOMIC DNA]</scope>
    <source>
        <strain evidence="2">DSM 17711 / JCM 13418 / NBRC 101707 / SANAE</strain>
    </source>
</reference>
<dbReference type="GeneID" id="8681420"/>
<evidence type="ECO:0000313" key="1">
    <source>
        <dbReference type="EMBL" id="BAI61545.1"/>
    </source>
</evidence>
<dbReference type="OrthoDB" id="380037at2157"/>
<gene>
    <name evidence="1" type="ordered locus">MCP_1473</name>
</gene>
<proteinExistence type="predicted"/>
<dbReference type="EMBL" id="AP011532">
    <property type="protein sequence ID" value="BAI61545.1"/>
    <property type="molecule type" value="Genomic_DNA"/>
</dbReference>
<dbReference type="KEGG" id="mpd:MCP_1473"/>
<evidence type="ECO:0000313" key="2">
    <source>
        <dbReference type="Proteomes" id="UP000001882"/>
    </source>
</evidence>
<dbReference type="eggNOG" id="arCOG13229">
    <property type="taxonomic scope" value="Archaea"/>
</dbReference>
<reference evidence="2" key="3">
    <citation type="journal article" date="2011" name="PLoS ONE">
        <title>Genome sequence of a mesophilic hydrogenotrophic methanogen Methanocella paludicola, the first cultivated representative of the order Methanocellales.</title>
        <authorList>
            <person name="Sakai S."/>
            <person name="Takaki Y."/>
            <person name="Shimamura S."/>
            <person name="Sekine M."/>
            <person name="Tajima T."/>
            <person name="Kosugi H."/>
            <person name="Ichikawa N."/>
            <person name="Tasumi E."/>
            <person name="Hiraki A.T."/>
            <person name="Shimizu A."/>
            <person name="Kato Y."/>
            <person name="Nishiko R."/>
            <person name="Mori K."/>
            <person name="Fujita N."/>
            <person name="Imachi H."/>
            <person name="Takai K."/>
        </authorList>
    </citation>
    <scope>NUCLEOTIDE SEQUENCE [LARGE SCALE GENOMIC DNA]</scope>
    <source>
        <strain evidence="2">DSM 17711 / JCM 13418 / NBRC 101707 / SANAE</strain>
    </source>
</reference>
<dbReference type="STRING" id="304371.MCP_1473"/>
<dbReference type="InParanoid" id="D1YYM3"/>
<dbReference type="RefSeq" id="WP_012900224.1">
    <property type="nucleotide sequence ID" value="NC_013665.1"/>
</dbReference>
<keyword evidence="2" id="KW-1185">Reference proteome</keyword>
<dbReference type="AlphaFoldDB" id="D1YYM3"/>
<organism evidence="1 2">
    <name type="scientific">Methanocella paludicola (strain DSM 17711 / JCM 13418 / NBRC 101707 / SANAE)</name>
    <dbReference type="NCBI Taxonomy" id="304371"/>
    <lineage>
        <taxon>Archaea</taxon>
        <taxon>Methanobacteriati</taxon>
        <taxon>Methanobacteriota</taxon>
        <taxon>Stenosarchaea group</taxon>
        <taxon>Methanomicrobia</taxon>
        <taxon>Methanocellales</taxon>
        <taxon>Methanocellaceae</taxon>
        <taxon>Methanocella</taxon>
    </lineage>
</organism>
<name>D1YYM3_METPS</name>